<dbReference type="Gene3D" id="2.40.70.10">
    <property type="entry name" value="Acid Proteases"/>
    <property type="match status" value="3"/>
</dbReference>
<name>A0A6G1L5M1_9PEZI</name>
<evidence type="ECO:0000259" key="8">
    <source>
        <dbReference type="PROSITE" id="PS51767"/>
    </source>
</evidence>
<dbReference type="Pfam" id="PF00026">
    <property type="entry name" value="Asp"/>
    <property type="match status" value="1"/>
</dbReference>
<feature type="domain" description="Peptidase A1" evidence="8">
    <location>
        <begin position="12"/>
        <end position="366"/>
    </location>
</feature>
<gene>
    <name evidence="9" type="ORF">EJ03DRAFT_364745</name>
</gene>
<accession>A0A6G1L5M1</accession>
<evidence type="ECO:0000256" key="5">
    <source>
        <dbReference type="ARBA" id="ARBA00022801"/>
    </source>
</evidence>
<dbReference type="InterPro" id="IPR001969">
    <property type="entry name" value="Aspartic_peptidase_AS"/>
</dbReference>
<evidence type="ECO:0000256" key="4">
    <source>
        <dbReference type="ARBA" id="ARBA00022750"/>
    </source>
</evidence>
<dbReference type="InterPro" id="IPR033876">
    <property type="entry name" value="SAP-like"/>
</dbReference>
<reference evidence="9" key="1">
    <citation type="journal article" date="2020" name="Stud. Mycol.">
        <title>101 Dothideomycetes genomes: a test case for predicting lifestyles and emergence of pathogens.</title>
        <authorList>
            <person name="Haridas S."/>
            <person name="Albert R."/>
            <person name="Binder M."/>
            <person name="Bloem J."/>
            <person name="Labutti K."/>
            <person name="Salamov A."/>
            <person name="Andreopoulos B."/>
            <person name="Baker S."/>
            <person name="Barry K."/>
            <person name="Bills G."/>
            <person name="Bluhm B."/>
            <person name="Cannon C."/>
            <person name="Castanera R."/>
            <person name="Culley D."/>
            <person name="Daum C."/>
            <person name="Ezra D."/>
            <person name="Gonzalez J."/>
            <person name="Henrissat B."/>
            <person name="Kuo A."/>
            <person name="Liang C."/>
            <person name="Lipzen A."/>
            <person name="Lutzoni F."/>
            <person name="Magnuson J."/>
            <person name="Mondo S."/>
            <person name="Nolan M."/>
            <person name="Ohm R."/>
            <person name="Pangilinan J."/>
            <person name="Park H.-J."/>
            <person name="Ramirez L."/>
            <person name="Alfaro M."/>
            <person name="Sun H."/>
            <person name="Tritt A."/>
            <person name="Yoshinaga Y."/>
            <person name="Zwiers L.-H."/>
            <person name="Turgeon B."/>
            <person name="Goodwin S."/>
            <person name="Spatafora J."/>
            <person name="Crous P."/>
            <person name="Grigoriev I."/>
        </authorList>
    </citation>
    <scope>NUCLEOTIDE SEQUENCE</scope>
    <source>
        <strain evidence="9">CBS 116005</strain>
    </source>
</reference>
<keyword evidence="10" id="KW-1185">Reference proteome</keyword>
<feature type="region of interest" description="Disordered" evidence="7">
    <location>
        <begin position="403"/>
        <end position="426"/>
    </location>
</feature>
<dbReference type="OrthoDB" id="771136at2759"/>
<keyword evidence="4 6" id="KW-0064">Aspartyl protease</keyword>
<dbReference type="PANTHER" id="PTHR47966">
    <property type="entry name" value="BETA-SITE APP-CLEAVING ENZYME, ISOFORM A-RELATED"/>
    <property type="match status" value="1"/>
</dbReference>
<evidence type="ECO:0000256" key="1">
    <source>
        <dbReference type="ARBA" id="ARBA00007447"/>
    </source>
</evidence>
<evidence type="ECO:0000256" key="3">
    <source>
        <dbReference type="ARBA" id="ARBA00022729"/>
    </source>
</evidence>
<protein>
    <submittedName>
        <fullName evidence="9">Acid protease</fullName>
    </submittedName>
</protein>
<sequence>MRLASSIVPLPLLSEVTLASEPKIVSHSIGRNNRQPDRLARRSRKRDVAANSLFNDIPLTLYEANITVGTPEQTITLDIDTGSSDIWMFSKDVYANCSGYCTGGSFHLGNASASNVTLAVATSLNEWELVSPGIMGVGFDSNEASEEEYAGFIDDLVKQGLINTRSYSLWLDDLQASTGTILFGGYDTGKFDGNLTILEVQEDPGYNVIDSFYVAFTSLTFTNATKSIALMSEGLSEGLQALLDSGTSLTYIPTEMYTELANHFGAYTNETNQQVLVPCDLGEGSLEYGFGGSNSPIVKVPFSELAELAWDSSVTLPAPIMLSSGKQACLFGLQPADSDDEIVFGDTFLRSAYVVYDLDQKLIGLGQSSFNSTSSHVVEIPTEDNPFGTIGVTASAASVSATGGTSSMSTKPGHAATASADATSSGSGAAITGMTTSVAGATYTTGSASATSTGNSAGAQYAGMGLAAVAGVAAFAL</sequence>
<dbReference type="PROSITE" id="PS00141">
    <property type="entry name" value="ASP_PROTEASE"/>
    <property type="match status" value="2"/>
</dbReference>
<evidence type="ECO:0000256" key="2">
    <source>
        <dbReference type="ARBA" id="ARBA00022670"/>
    </source>
</evidence>
<keyword evidence="2 6" id="KW-0645">Protease</keyword>
<dbReference type="PANTHER" id="PTHR47966:SF65">
    <property type="entry name" value="ASPARTIC-TYPE ENDOPEPTIDASE"/>
    <property type="match status" value="1"/>
</dbReference>
<evidence type="ECO:0000256" key="7">
    <source>
        <dbReference type="SAM" id="MobiDB-lite"/>
    </source>
</evidence>
<dbReference type="GO" id="GO:0006508">
    <property type="term" value="P:proteolysis"/>
    <property type="evidence" value="ECO:0007669"/>
    <property type="project" value="UniProtKB-KW"/>
</dbReference>
<proteinExistence type="inferred from homology"/>
<evidence type="ECO:0000256" key="6">
    <source>
        <dbReference type="RuleBase" id="RU000454"/>
    </source>
</evidence>
<dbReference type="SUPFAM" id="SSF50630">
    <property type="entry name" value="Acid proteases"/>
    <property type="match status" value="1"/>
</dbReference>
<evidence type="ECO:0000313" key="9">
    <source>
        <dbReference type="EMBL" id="KAF2768167.1"/>
    </source>
</evidence>
<dbReference type="InterPro" id="IPR021109">
    <property type="entry name" value="Peptidase_aspartic_dom_sf"/>
</dbReference>
<dbReference type="PRINTS" id="PR00792">
    <property type="entry name" value="PEPSIN"/>
</dbReference>
<keyword evidence="3" id="KW-0732">Signal</keyword>
<dbReference type="InterPro" id="IPR001461">
    <property type="entry name" value="Aspartic_peptidase_A1"/>
</dbReference>
<evidence type="ECO:0000313" key="10">
    <source>
        <dbReference type="Proteomes" id="UP000799436"/>
    </source>
</evidence>
<dbReference type="CDD" id="cd05474">
    <property type="entry name" value="SAP_like"/>
    <property type="match status" value="1"/>
</dbReference>
<comment type="similarity">
    <text evidence="1 6">Belongs to the peptidase A1 family.</text>
</comment>
<keyword evidence="5 6" id="KW-0378">Hydrolase</keyword>
<dbReference type="PROSITE" id="PS51767">
    <property type="entry name" value="PEPTIDASE_A1"/>
    <property type="match status" value="1"/>
</dbReference>
<organism evidence="9 10">
    <name type="scientific">Teratosphaeria nubilosa</name>
    <dbReference type="NCBI Taxonomy" id="161662"/>
    <lineage>
        <taxon>Eukaryota</taxon>
        <taxon>Fungi</taxon>
        <taxon>Dikarya</taxon>
        <taxon>Ascomycota</taxon>
        <taxon>Pezizomycotina</taxon>
        <taxon>Dothideomycetes</taxon>
        <taxon>Dothideomycetidae</taxon>
        <taxon>Mycosphaerellales</taxon>
        <taxon>Teratosphaeriaceae</taxon>
        <taxon>Teratosphaeria</taxon>
    </lineage>
</organism>
<dbReference type="Proteomes" id="UP000799436">
    <property type="component" value="Unassembled WGS sequence"/>
</dbReference>
<dbReference type="InterPro" id="IPR033121">
    <property type="entry name" value="PEPTIDASE_A1"/>
</dbReference>
<dbReference type="GO" id="GO:0004190">
    <property type="term" value="F:aspartic-type endopeptidase activity"/>
    <property type="evidence" value="ECO:0007669"/>
    <property type="project" value="UniProtKB-KW"/>
</dbReference>
<dbReference type="AlphaFoldDB" id="A0A6G1L5M1"/>
<dbReference type="EMBL" id="ML995847">
    <property type="protein sequence ID" value="KAF2768167.1"/>
    <property type="molecule type" value="Genomic_DNA"/>
</dbReference>